<dbReference type="HAMAP" id="MF_01197">
    <property type="entry name" value="SepF"/>
    <property type="match status" value="1"/>
</dbReference>
<dbReference type="InterPro" id="IPR038594">
    <property type="entry name" value="SepF-like_sf"/>
</dbReference>
<dbReference type="Pfam" id="PF04472">
    <property type="entry name" value="SepF"/>
    <property type="match status" value="1"/>
</dbReference>
<keyword evidence="3 5" id="KW-0131">Cell cycle</keyword>
<evidence type="ECO:0000256" key="2">
    <source>
        <dbReference type="ARBA" id="ARBA00023210"/>
    </source>
</evidence>
<comment type="caution">
    <text evidence="6">The sequence shown here is derived from an EMBL/GenBank/DDBJ whole genome shotgun (WGS) entry which is preliminary data.</text>
</comment>
<keyword evidence="5" id="KW-0963">Cytoplasm</keyword>
<dbReference type="PANTHER" id="PTHR35798:SF1">
    <property type="entry name" value="CELL DIVISION PROTEIN SEPF"/>
    <property type="match status" value="1"/>
</dbReference>
<dbReference type="Gene3D" id="3.30.110.150">
    <property type="entry name" value="SepF-like protein"/>
    <property type="match status" value="1"/>
</dbReference>
<evidence type="ECO:0000313" key="6">
    <source>
        <dbReference type="EMBL" id="MFD0856332.1"/>
    </source>
</evidence>
<dbReference type="InterPro" id="IPR023052">
    <property type="entry name" value="Cell_div_SepF"/>
</dbReference>
<proteinExistence type="inferred from homology"/>
<keyword evidence="1 5" id="KW-0132">Cell division</keyword>
<dbReference type="EMBL" id="JBHTIR010004067">
    <property type="protein sequence ID" value="MFD0856332.1"/>
    <property type="molecule type" value="Genomic_DNA"/>
</dbReference>
<evidence type="ECO:0000313" key="7">
    <source>
        <dbReference type="Proteomes" id="UP001597083"/>
    </source>
</evidence>
<dbReference type="InterPro" id="IPR007561">
    <property type="entry name" value="Cell_div_SepF/SepF-rel"/>
</dbReference>
<comment type="function">
    <text evidence="4 5">Cell division protein that is part of the divisome complex and is recruited early to the Z-ring. Probably stimulates Z-ring formation, perhaps through the cross-linking of FtsZ protofilaments. Its function overlaps with FtsA.</text>
</comment>
<reference evidence="7" key="1">
    <citation type="journal article" date="2019" name="Int. J. Syst. Evol. Microbiol.">
        <title>The Global Catalogue of Microorganisms (GCM) 10K type strain sequencing project: providing services to taxonomists for standard genome sequencing and annotation.</title>
        <authorList>
            <consortium name="The Broad Institute Genomics Platform"/>
            <consortium name="The Broad Institute Genome Sequencing Center for Infectious Disease"/>
            <person name="Wu L."/>
            <person name="Ma J."/>
        </authorList>
    </citation>
    <scope>NUCLEOTIDE SEQUENCE [LARGE SCALE GENOMIC DNA]</scope>
    <source>
        <strain evidence="7">JCM 31696</strain>
    </source>
</reference>
<dbReference type="GO" id="GO:0051301">
    <property type="term" value="P:cell division"/>
    <property type="evidence" value="ECO:0007669"/>
    <property type="project" value="UniProtKB-KW"/>
</dbReference>
<sequence>MVLRKASVWLGLVEQDDDDLMRDEHAFAEPAEEDVEESNGQVAMGEGFQIATVRARTFRDAATIGEYYRQDIPVIINLEEMEDPDARRIVDFASGLILGRHGEIERLSRRIFLLLPADTTILTAQASLTDQGFFNQA</sequence>
<evidence type="ECO:0000256" key="4">
    <source>
        <dbReference type="ARBA" id="ARBA00044936"/>
    </source>
</evidence>
<accession>A0ABW3CQX4</accession>
<evidence type="ECO:0000256" key="3">
    <source>
        <dbReference type="ARBA" id="ARBA00023306"/>
    </source>
</evidence>
<comment type="subcellular location">
    <subcellularLocation>
        <location evidence="5">Cytoplasm</location>
    </subcellularLocation>
    <text evidence="5">Localizes to the division site, in a FtsZ-dependent manner.</text>
</comment>
<keyword evidence="2 5" id="KW-0717">Septation</keyword>
<comment type="subunit">
    <text evidence="5">Homodimer. Interacts with FtsZ.</text>
</comment>
<name>A0ABW3CQX4_9ACTN</name>
<evidence type="ECO:0000256" key="1">
    <source>
        <dbReference type="ARBA" id="ARBA00022618"/>
    </source>
</evidence>
<gene>
    <name evidence="5" type="primary">sepF</name>
    <name evidence="6" type="ORF">ACFQ07_29095</name>
</gene>
<organism evidence="6 7">
    <name type="scientific">Actinomadura adrarensis</name>
    <dbReference type="NCBI Taxonomy" id="1819600"/>
    <lineage>
        <taxon>Bacteria</taxon>
        <taxon>Bacillati</taxon>
        <taxon>Actinomycetota</taxon>
        <taxon>Actinomycetes</taxon>
        <taxon>Streptosporangiales</taxon>
        <taxon>Thermomonosporaceae</taxon>
        <taxon>Actinomadura</taxon>
    </lineage>
</organism>
<evidence type="ECO:0000256" key="5">
    <source>
        <dbReference type="HAMAP-Rule" id="MF_01197"/>
    </source>
</evidence>
<dbReference type="PANTHER" id="PTHR35798">
    <property type="entry name" value="CELL DIVISION PROTEIN SEPF"/>
    <property type="match status" value="1"/>
</dbReference>
<comment type="similarity">
    <text evidence="5">Belongs to the SepF family.</text>
</comment>
<dbReference type="Proteomes" id="UP001597083">
    <property type="component" value="Unassembled WGS sequence"/>
</dbReference>
<keyword evidence="7" id="KW-1185">Reference proteome</keyword>
<protein>
    <recommendedName>
        <fullName evidence="5">Cell division protein SepF</fullName>
    </recommendedName>
</protein>